<dbReference type="PANTHER" id="PTHR43174">
    <property type="entry name" value="UDP-N-ACETYLGLUCOSAMINE 2-EPIMERASE"/>
    <property type="match status" value="1"/>
</dbReference>
<dbReference type="AlphaFoldDB" id="F2K4C2"/>
<evidence type="ECO:0000259" key="1">
    <source>
        <dbReference type="Pfam" id="PF02350"/>
    </source>
</evidence>
<dbReference type="PANTHER" id="PTHR43174:SF3">
    <property type="entry name" value="UDP-N-ACETYLGLUCOSAMINE 2-EPIMERASE"/>
    <property type="match status" value="1"/>
</dbReference>
<dbReference type="eggNOG" id="COG0381">
    <property type="taxonomic scope" value="Bacteria"/>
</dbReference>
<dbReference type="STRING" id="717774.Marme_3347"/>
<dbReference type="EMBL" id="CP002583">
    <property type="protein sequence ID" value="ADZ92563.1"/>
    <property type="molecule type" value="Genomic_DNA"/>
</dbReference>
<proteinExistence type="predicted"/>
<dbReference type="GO" id="GO:0006047">
    <property type="term" value="P:UDP-N-acetylglucosamine metabolic process"/>
    <property type="evidence" value="ECO:0007669"/>
    <property type="project" value="InterPro"/>
</dbReference>
<organism evidence="2 3">
    <name type="scientific">Marinomonas mediterranea (strain ATCC 700492 / JCM 21426 / NBRC 103028 / MMB-1)</name>
    <dbReference type="NCBI Taxonomy" id="717774"/>
    <lineage>
        <taxon>Bacteria</taxon>
        <taxon>Pseudomonadati</taxon>
        <taxon>Pseudomonadota</taxon>
        <taxon>Gammaproteobacteria</taxon>
        <taxon>Oceanospirillales</taxon>
        <taxon>Oceanospirillaceae</taxon>
        <taxon>Marinomonas</taxon>
    </lineage>
</organism>
<dbReference type="CDD" id="cd03786">
    <property type="entry name" value="GTB_UDP-GlcNAc_2-Epimerase"/>
    <property type="match status" value="1"/>
</dbReference>
<dbReference type="RefSeq" id="WP_013662465.1">
    <property type="nucleotide sequence ID" value="NC_015276.1"/>
</dbReference>
<dbReference type="InterPro" id="IPR029767">
    <property type="entry name" value="WecB-like"/>
</dbReference>
<dbReference type="SUPFAM" id="SSF53756">
    <property type="entry name" value="UDP-Glycosyltransferase/glycogen phosphorylase"/>
    <property type="match status" value="1"/>
</dbReference>
<name>F2K4C2_MARM1</name>
<dbReference type="Gene3D" id="3.40.50.2000">
    <property type="entry name" value="Glycogen Phosphorylase B"/>
    <property type="match status" value="2"/>
</dbReference>
<evidence type="ECO:0000313" key="3">
    <source>
        <dbReference type="Proteomes" id="UP000001062"/>
    </source>
</evidence>
<dbReference type="GO" id="GO:0004553">
    <property type="term" value="F:hydrolase activity, hydrolyzing O-glycosyl compounds"/>
    <property type="evidence" value="ECO:0007669"/>
    <property type="project" value="InterPro"/>
</dbReference>
<dbReference type="InterPro" id="IPR003331">
    <property type="entry name" value="UDP_GlcNAc_Epimerase_2_dom"/>
</dbReference>
<reference evidence="2 3" key="1">
    <citation type="journal article" date="2012" name="Stand. Genomic Sci.">
        <title>Complete genome sequence of the melanogenic marine bacterium Marinomonas mediterranea type strain (MMB-1(T)).</title>
        <authorList>
            <person name="Lucas-Elio P."/>
            <person name="Goodwin L."/>
            <person name="Woyke T."/>
            <person name="Pitluck S."/>
            <person name="Nolan M."/>
            <person name="Kyrpides N.C."/>
            <person name="Detter J.C."/>
            <person name="Copeland A."/>
            <person name="Teshima H."/>
            <person name="Bruce D."/>
            <person name="Detter C."/>
            <person name="Tapia R."/>
            <person name="Han S."/>
            <person name="Land M.L."/>
            <person name="Ivanova N."/>
            <person name="Mikhailova N."/>
            <person name="Johnston A.W."/>
            <person name="Sanchez-Amat A."/>
        </authorList>
    </citation>
    <scope>NUCLEOTIDE SEQUENCE [LARGE SCALE GENOMIC DNA]</scope>
    <source>
        <strain evidence="3">ATCC 700492 / JCM 21426 / NBRC 103028 / MMB-1</strain>
    </source>
</reference>
<dbReference type="Proteomes" id="UP000001062">
    <property type="component" value="Chromosome"/>
</dbReference>
<dbReference type="NCBIfam" id="TIGR03568">
    <property type="entry name" value="NeuC_NnaA"/>
    <property type="match status" value="1"/>
</dbReference>
<dbReference type="OrthoDB" id="9803238at2"/>
<accession>F2K4C2</accession>
<protein>
    <submittedName>
        <fullName evidence="2">UDP-N-acetyl-D-glucosamine 2-epimerase, UDP-hydrolysing</fullName>
    </submittedName>
</protein>
<dbReference type="PATRIC" id="fig|717774.3.peg.3445"/>
<evidence type="ECO:0000313" key="2">
    <source>
        <dbReference type="EMBL" id="ADZ92563.1"/>
    </source>
</evidence>
<feature type="domain" description="UDP-N-acetylglucosamine 2-epimerase" evidence="1">
    <location>
        <begin position="27"/>
        <end position="373"/>
    </location>
</feature>
<dbReference type="HOGENOM" id="CLU_061127_0_0_6"/>
<gene>
    <name evidence="2" type="ordered locus">Marme_3347</name>
</gene>
<dbReference type="KEGG" id="mme:Marme_3347"/>
<sequence length="391" mass="43327">MKEYPKKVAVFTGTRAEYGLLFWLLKDMKADTEFELQLIVSGAHLSPEFGLTYKQIENDGFDIDEKIECLLSSNTAIGVAKSFGLSVIGICDALSRLKPDFMVVLGDRYETLAAAQASMFLHIPILHIHGGEVTEGAYDDVIRHSLSKLSTLHCTSTESHRHRVIQLGEHPNRVCNVGALGLDNLRRLELLSRDELSTSINFKLNRPYFIVTYHPVTYGEEDPKETMVALLESLDLFPDHQILLTYPNADEGGRAVIPLLEDYAASQPDRVACFKSLGQLRYLSAVKYSSAVIGNSSSGIIEVPSFSRPTVNIGIRQKGRESATSVIHANVNKHAIVSAINQALECYSDLELNPALNPYDKGDASSEVIKLLKSFNSKDLKSFYDISFDPQ</sequence>
<dbReference type="Pfam" id="PF02350">
    <property type="entry name" value="Epimerase_2"/>
    <property type="match status" value="1"/>
</dbReference>
<dbReference type="InterPro" id="IPR020004">
    <property type="entry name" value="UDP-GlcNAc_Epase"/>
</dbReference>
<keyword evidence="3" id="KW-1185">Reference proteome</keyword>